<sequence>MLIVLQSCKSKKQPLARSSLQFLIDEYIDRWGDSYKLEDLWWGDETLIWEEAISRAWQSRLSHGKMHGHQCRVANKLLEGLEVALTDKRQPEDFKDFESVYDWVQSIVDRVKGLGATTADDVARRLGVWLRLEPVVVYLHAGAAAGARKFGVEGEIASLSSFPIEVQLLGATHAENFLCIYKKQISGTAADG</sequence>
<keyword evidence="2" id="KW-1185">Reference proteome</keyword>
<dbReference type="RefSeq" id="WP_015158376.1">
    <property type="nucleotide sequence ID" value="NC_019697.1"/>
</dbReference>
<dbReference type="PATRIC" id="fig|1173020.3.peg.1081"/>
<protein>
    <submittedName>
        <fullName evidence="1">Uncharacterized protein</fullName>
    </submittedName>
</protein>
<dbReference type="KEGG" id="cmp:Cha6605_0926"/>
<evidence type="ECO:0000313" key="2">
    <source>
        <dbReference type="Proteomes" id="UP000010366"/>
    </source>
</evidence>
<dbReference type="Proteomes" id="UP000010366">
    <property type="component" value="Chromosome"/>
</dbReference>
<organism evidence="1 2">
    <name type="scientific">Chamaesiphon minutus (strain ATCC 27169 / PCC 6605)</name>
    <dbReference type="NCBI Taxonomy" id="1173020"/>
    <lineage>
        <taxon>Bacteria</taxon>
        <taxon>Bacillati</taxon>
        <taxon>Cyanobacteriota</taxon>
        <taxon>Cyanophyceae</taxon>
        <taxon>Gomontiellales</taxon>
        <taxon>Chamaesiphonaceae</taxon>
        <taxon>Chamaesiphon</taxon>
    </lineage>
</organism>
<dbReference type="HOGENOM" id="CLU_120906_0_0_3"/>
<dbReference type="AlphaFoldDB" id="K9UC21"/>
<name>K9UC21_CHAP6</name>
<evidence type="ECO:0000313" key="1">
    <source>
        <dbReference type="EMBL" id="AFY92183.1"/>
    </source>
</evidence>
<dbReference type="EMBL" id="CP003600">
    <property type="protein sequence ID" value="AFY92183.1"/>
    <property type="molecule type" value="Genomic_DNA"/>
</dbReference>
<accession>K9UC21</accession>
<gene>
    <name evidence="1" type="ORF">Cha6605_0926</name>
</gene>
<dbReference type="eggNOG" id="ENOG5032RHH">
    <property type="taxonomic scope" value="Bacteria"/>
</dbReference>
<proteinExistence type="predicted"/>
<reference evidence="1 2" key="1">
    <citation type="submission" date="2012-05" db="EMBL/GenBank/DDBJ databases">
        <title>Finished chromosome of genome of Chamaesiphon sp. PCC 6605.</title>
        <authorList>
            <consortium name="US DOE Joint Genome Institute"/>
            <person name="Gugger M."/>
            <person name="Coursin T."/>
            <person name="Rippka R."/>
            <person name="Tandeau De Marsac N."/>
            <person name="Huntemann M."/>
            <person name="Wei C.-L."/>
            <person name="Han J."/>
            <person name="Detter J.C."/>
            <person name="Han C."/>
            <person name="Tapia R."/>
            <person name="Chen A."/>
            <person name="Kyrpides N."/>
            <person name="Mavromatis K."/>
            <person name="Markowitz V."/>
            <person name="Szeto E."/>
            <person name="Ivanova N."/>
            <person name="Pagani I."/>
            <person name="Pati A."/>
            <person name="Goodwin L."/>
            <person name="Nordberg H.P."/>
            <person name="Cantor M.N."/>
            <person name="Hua S.X."/>
            <person name="Woyke T."/>
            <person name="Kerfeld C.A."/>
        </authorList>
    </citation>
    <scope>NUCLEOTIDE SEQUENCE [LARGE SCALE GENOMIC DNA]</scope>
    <source>
        <strain evidence="2">ATCC 27169 / PCC 6605</strain>
    </source>
</reference>